<dbReference type="InterPro" id="IPR015797">
    <property type="entry name" value="NUDIX_hydrolase-like_dom_sf"/>
</dbReference>
<dbReference type="SUPFAM" id="SSF55811">
    <property type="entry name" value="Nudix"/>
    <property type="match status" value="1"/>
</dbReference>
<dbReference type="InterPro" id="IPR000086">
    <property type="entry name" value="NUDIX_hydrolase_dom"/>
</dbReference>
<comment type="cofactor">
    <cofactor evidence="1">
        <name>Mg(2+)</name>
        <dbReference type="ChEBI" id="CHEBI:18420"/>
    </cofactor>
</comment>
<evidence type="ECO:0000256" key="1">
    <source>
        <dbReference type="ARBA" id="ARBA00001946"/>
    </source>
</evidence>
<evidence type="ECO:0000256" key="4">
    <source>
        <dbReference type="ARBA" id="ARBA00022723"/>
    </source>
</evidence>
<comment type="caution">
    <text evidence="10">The sequence shown here is derived from an EMBL/GenBank/DDBJ whole genome shotgun (WGS) entry which is preliminary data.</text>
</comment>
<evidence type="ECO:0000256" key="7">
    <source>
        <dbReference type="ARBA" id="ARBA00033994"/>
    </source>
</evidence>
<feature type="region of interest" description="Disordered" evidence="8">
    <location>
        <begin position="343"/>
        <end position="377"/>
    </location>
</feature>
<evidence type="ECO:0000256" key="2">
    <source>
        <dbReference type="ARBA" id="ARBA00008266"/>
    </source>
</evidence>
<feature type="compositionally biased region" description="Acidic residues" evidence="8">
    <location>
        <begin position="367"/>
        <end position="377"/>
    </location>
</feature>
<feature type="domain" description="Nudix hydrolase" evidence="9">
    <location>
        <begin position="154"/>
        <end position="308"/>
    </location>
</feature>
<evidence type="ECO:0000259" key="9">
    <source>
        <dbReference type="PROSITE" id="PS51462"/>
    </source>
</evidence>
<comment type="similarity">
    <text evidence="2">Belongs to the Nudix hydrolase family. DIPP subfamily.</text>
</comment>
<accession>A0ABD2J3S7</accession>
<dbReference type="PANTHER" id="PTHR12629">
    <property type="entry name" value="DIPHOSPHOINOSITOL POLYPHOSPHATE PHOSPHOHYDROLASE"/>
    <property type="match status" value="1"/>
</dbReference>
<gene>
    <name evidence="10" type="ORF">niasHT_031645</name>
</gene>
<keyword evidence="4" id="KW-0479">Metal-binding</keyword>
<dbReference type="GO" id="GO:0046872">
    <property type="term" value="F:metal ion binding"/>
    <property type="evidence" value="ECO:0007669"/>
    <property type="project" value="UniProtKB-KW"/>
</dbReference>
<dbReference type="AlphaFoldDB" id="A0ABD2J3S7"/>
<reference evidence="10 11" key="1">
    <citation type="submission" date="2024-10" db="EMBL/GenBank/DDBJ databases">
        <authorList>
            <person name="Kim D."/>
        </authorList>
    </citation>
    <scope>NUCLEOTIDE SEQUENCE [LARGE SCALE GENOMIC DNA]</scope>
    <source>
        <strain evidence="10">BH-2024</strain>
    </source>
</reference>
<dbReference type="PROSITE" id="PS51462">
    <property type="entry name" value="NUDIX"/>
    <property type="match status" value="1"/>
</dbReference>
<proteinExistence type="inferred from homology"/>
<keyword evidence="11" id="KW-1185">Reference proteome</keyword>
<dbReference type="PANTHER" id="PTHR12629:SF0">
    <property type="entry name" value="DIPHOSPHOINOSITOL-POLYPHOSPHATE DIPHOSPHATASE"/>
    <property type="match status" value="1"/>
</dbReference>
<organism evidence="10 11">
    <name type="scientific">Heterodera trifolii</name>
    <dbReference type="NCBI Taxonomy" id="157864"/>
    <lineage>
        <taxon>Eukaryota</taxon>
        <taxon>Metazoa</taxon>
        <taxon>Ecdysozoa</taxon>
        <taxon>Nematoda</taxon>
        <taxon>Chromadorea</taxon>
        <taxon>Rhabditida</taxon>
        <taxon>Tylenchina</taxon>
        <taxon>Tylenchomorpha</taxon>
        <taxon>Tylenchoidea</taxon>
        <taxon>Heteroderidae</taxon>
        <taxon>Heteroderinae</taxon>
        <taxon>Heterodera</taxon>
    </lineage>
</organism>
<keyword evidence="6" id="KW-0460">Magnesium</keyword>
<evidence type="ECO:0000256" key="3">
    <source>
        <dbReference type="ARBA" id="ARBA00012527"/>
    </source>
</evidence>
<dbReference type="PROSITE" id="PS00893">
    <property type="entry name" value="NUDIX_BOX"/>
    <property type="match status" value="1"/>
</dbReference>
<evidence type="ECO:0000256" key="6">
    <source>
        <dbReference type="ARBA" id="ARBA00022842"/>
    </source>
</evidence>
<comment type="catalytic activity">
    <reaction evidence="7">
        <text>diphospho-myo-inositol polyphosphate + H2O = myo-inositol polyphosphate + phosphate.</text>
        <dbReference type="EC" id="3.6.1.52"/>
    </reaction>
</comment>
<evidence type="ECO:0000313" key="11">
    <source>
        <dbReference type="Proteomes" id="UP001620626"/>
    </source>
</evidence>
<evidence type="ECO:0000256" key="5">
    <source>
        <dbReference type="ARBA" id="ARBA00022801"/>
    </source>
</evidence>
<dbReference type="Pfam" id="PF00293">
    <property type="entry name" value="NUDIX"/>
    <property type="match status" value="1"/>
</dbReference>
<dbReference type="EC" id="3.6.1.52" evidence="3"/>
<keyword evidence="5" id="KW-0378">Hydrolase</keyword>
<dbReference type="InterPro" id="IPR047198">
    <property type="entry name" value="DDP-like_NUDIX"/>
</dbReference>
<dbReference type="GO" id="GO:0008486">
    <property type="term" value="F:diphosphoinositol-polyphosphate diphosphatase activity"/>
    <property type="evidence" value="ECO:0007669"/>
    <property type="project" value="UniProtKB-EC"/>
</dbReference>
<protein>
    <recommendedName>
        <fullName evidence="3">diphosphoinositol-polyphosphate diphosphatase</fullName>
        <ecNumber evidence="3">3.6.1.52</ecNumber>
    </recommendedName>
</protein>
<dbReference type="CDD" id="cd04666">
    <property type="entry name" value="NUDIX_DIPP2_like_Nudt4"/>
    <property type="match status" value="1"/>
</dbReference>
<dbReference type="EMBL" id="JBICBT010001070">
    <property type="protein sequence ID" value="KAL3084760.1"/>
    <property type="molecule type" value="Genomic_DNA"/>
</dbReference>
<dbReference type="InterPro" id="IPR020084">
    <property type="entry name" value="NUDIX_hydrolase_CS"/>
</dbReference>
<evidence type="ECO:0000313" key="10">
    <source>
        <dbReference type="EMBL" id="KAL3084760.1"/>
    </source>
</evidence>
<dbReference type="Proteomes" id="UP001620626">
    <property type="component" value="Unassembled WGS sequence"/>
</dbReference>
<sequence>MLRRISIFKNNRSACYSIACICSDFCHEICHFVRPSLATFAVCRCFASFGRVDATRAVSTLTIRDALNQAMDEELERDERVFLLGEEVAISAKACGRSTAMSVGTDGCIECAENGDAAIAPWTKRRQQTDDDEVPQGTVTRRTTGDRIRDRNGFRRRAAAFCARIAISLAENGANGDDDSDDAVAPHRWPPNLGALEVLMVSGRTAAGEDDYWVLPGGGVEMESTEEAVLRELREEAGIRGKVLFCIGEFVDDQRFHHTTLFFLTVREVFTEWGENCENGRQRRWMGMDEARKSIKHNQRDMLERSIKIIEQTLGEQLEPSVSKCLSAVPVVSLRAAEDGIGIHQQQQQKQLPPLSTAKTTAQSGGADDDGTGEQPK</sequence>
<evidence type="ECO:0000256" key="8">
    <source>
        <dbReference type="SAM" id="MobiDB-lite"/>
    </source>
</evidence>
<dbReference type="Gene3D" id="3.90.79.10">
    <property type="entry name" value="Nucleoside Triphosphate Pyrophosphohydrolase"/>
    <property type="match status" value="1"/>
</dbReference>
<name>A0ABD2J3S7_9BILA</name>
<dbReference type="Gene3D" id="3.40.50.970">
    <property type="match status" value="1"/>
</dbReference>